<comment type="subcellular location">
    <subcellularLocation>
        <location evidence="1">Nucleus</location>
    </subcellularLocation>
</comment>
<accession>A0AAV3Q5M5</accession>
<sequence length="89" mass="10170">MSGKLPRSFSTDQCAAIRCAINTVMPAEMFHGLCSWHITENAKKNLGCYADSEFLSELDFLINENDTPDEFDFNWNKIVAKCFRGRNED</sequence>
<dbReference type="EMBL" id="BAABME010035591">
    <property type="protein sequence ID" value="GAA0159397.1"/>
    <property type="molecule type" value="Genomic_DNA"/>
</dbReference>
<proteinExistence type="inferred from homology"/>
<comment type="similarity">
    <text evidence="1">Belongs to the FHY3/FAR1 family.</text>
</comment>
<dbReference type="PANTHER" id="PTHR31669:SF251">
    <property type="entry name" value="PROTEIN FAR1-RELATED SEQUENCE"/>
    <property type="match status" value="1"/>
</dbReference>
<evidence type="ECO:0000313" key="3">
    <source>
        <dbReference type="Proteomes" id="UP001454036"/>
    </source>
</evidence>
<evidence type="ECO:0000256" key="1">
    <source>
        <dbReference type="RuleBase" id="RU367018"/>
    </source>
</evidence>
<dbReference type="GO" id="GO:0008270">
    <property type="term" value="F:zinc ion binding"/>
    <property type="evidence" value="ECO:0007669"/>
    <property type="project" value="UniProtKB-UniRule"/>
</dbReference>
<comment type="function">
    <text evidence="1">Putative transcription activator involved in regulating light control of development.</text>
</comment>
<name>A0AAV3Q5M5_LITER</name>
<dbReference type="Proteomes" id="UP001454036">
    <property type="component" value="Unassembled WGS sequence"/>
</dbReference>
<comment type="caution">
    <text evidence="2">The sequence shown here is derived from an EMBL/GenBank/DDBJ whole genome shotgun (WGS) entry which is preliminary data.</text>
</comment>
<dbReference type="GO" id="GO:0006355">
    <property type="term" value="P:regulation of DNA-templated transcription"/>
    <property type="evidence" value="ECO:0007669"/>
    <property type="project" value="UniProtKB-UniRule"/>
</dbReference>
<reference evidence="2 3" key="1">
    <citation type="submission" date="2024-01" db="EMBL/GenBank/DDBJ databases">
        <title>The complete chloroplast genome sequence of Lithospermum erythrorhizon: insights into the phylogenetic relationship among Boraginaceae species and the maternal lineages of purple gromwells.</title>
        <authorList>
            <person name="Okada T."/>
            <person name="Watanabe K."/>
        </authorList>
    </citation>
    <scope>NUCLEOTIDE SEQUENCE [LARGE SCALE GENOMIC DNA]</scope>
</reference>
<dbReference type="GO" id="GO:0005634">
    <property type="term" value="C:nucleus"/>
    <property type="evidence" value="ECO:0007669"/>
    <property type="project" value="UniProtKB-SubCell"/>
</dbReference>
<keyword evidence="1" id="KW-0539">Nucleus</keyword>
<gene>
    <name evidence="2" type="ORF">LIER_43479</name>
</gene>
<organism evidence="2 3">
    <name type="scientific">Lithospermum erythrorhizon</name>
    <name type="common">Purple gromwell</name>
    <name type="synonym">Lithospermum officinale var. erythrorhizon</name>
    <dbReference type="NCBI Taxonomy" id="34254"/>
    <lineage>
        <taxon>Eukaryota</taxon>
        <taxon>Viridiplantae</taxon>
        <taxon>Streptophyta</taxon>
        <taxon>Embryophyta</taxon>
        <taxon>Tracheophyta</taxon>
        <taxon>Spermatophyta</taxon>
        <taxon>Magnoliopsida</taxon>
        <taxon>eudicotyledons</taxon>
        <taxon>Gunneridae</taxon>
        <taxon>Pentapetalae</taxon>
        <taxon>asterids</taxon>
        <taxon>lamiids</taxon>
        <taxon>Boraginales</taxon>
        <taxon>Boraginaceae</taxon>
        <taxon>Boraginoideae</taxon>
        <taxon>Lithospermeae</taxon>
        <taxon>Lithospermum</taxon>
    </lineage>
</organism>
<protein>
    <recommendedName>
        <fullName evidence="1">Protein FAR1-RELATED SEQUENCE</fullName>
    </recommendedName>
</protein>
<keyword evidence="1" id="KW-0479">Metal-binding</keyword>
<dbReference type="PANTHER" id="PTHR31669">
    <property type="entry name" value="PROTEIN FAR1-RELATED SEQUENCE 10-RELATED"/>
    <property type="match status" value="1"/>
</dbReference>
<dbReference type="InterPro" id="IPR031052">
    <property type="entry name" value="FHY3/FAR1"/>
</dbReference>
<dbReference type="AlphaFoldDB" id="A0AAV3Q5M5"/>
<evidence type="ECO:0000313" key="2">
    <source>
        <dbReference type="EMBL" id="GAA0159397.1"/>
    </source>
</evidence>
<keyword evidence="3" id="KW-1185">Reference proteome</keyword>
<keyword evidence="1" id="KW-0863">Zinc-finger</keyword>
<keyword evidence="1" id="KW-0862">Zinc</keyword>